<accession>A0A8H4RT47</accession>
<feature type="compositionally biased region" description="Low complexity" evidence="1">
    <location>
        <begin position="217"/>
        <end position="230"/>
    </location>
</feature>
<protein>
    <submittedName>
        <fullName evidence="2">Uncharacterized protein</fullName>
    </submittedName>
</protein>
<comment type="caution">
    <text evidence="2">The sequence shown here is derived from an EMBL/GenBank/DDBJ whole genome shotgun (WGS) entry which is preliminary data.</text>
</comment>
<name>A0A8H4RT47_9HELO</name>
<dbReference type="AlphaFoldDB" id="A0A8H4RT47"/>
<feature type="compositionally biased region" description="Polar residues" evidence="1">
    <location>
        <begin position="132"/>
        <end position="149"/>
    </location>
</feature>
<dbReference type="EMBL" id="JAAMPI010000177">
    <property type="protein sequence ID" value="KAF4634540.1"/>
    <property type="molecule type" value="Genomic_DNA"/>
</dbReference>
<evidence type="ECO:0000313" key="3">
    <source>
        <dbReference type="Proteomes" id="UP000566819"/>
    </source>
</evidence>
<dbReference type="OrthoDB" id="4776522at2759"/>
<gene>
    <name evidence="2" type="ORF">G7Y89_g3569</name>
</gene>
<feature type="region of interest" description="Disordered" evidence="1">
    <location>
        <begin position="118"/>
        <end position="149"/>
    </location>
</feature>
<evidence type="ECO:0000313" key="2">
    <source>
        <dbReference type="EMBL" id="KAF4634540.1"/>
    </source>
</evidence>
<organism evidence="2 3">
    <name type="scientific">Cudoniella acicularis</name>
    <dbReference type="NCBI Taxonomy" id="354080"/>
    <lineage>
        <taxon>Eukaryota</taxon>
        <taxon>Fungi</taxon>
        <taxon>Dikarya</taxon>
        <taxon>Ascomycota</taxon>
        <taxon>Pezizomycotina</taxon>
        <taxon>Leotiomycetes</taxon>
        <taxon>Helotiales</taxon>
        <taxon>Tricladiaceae</taxon>
        <taxon>Cudoniella</taxon>
    </lineage>
</organism>
<keyword evidence="3" id="KW-1185">Reference proteome</keyword>
<proteinExistence type="predicted"/>
<reference evidence="2 3" key="1">
    <citation type="submission" date="2020-03" db="EMBL/GenBank/DDBJ databases">
        <title>Draft Genome Sequence of Cudoniella acicularis.</title>
        <authorList>
            <person name="Buettner E."/>
            <person name="Kellner H."/>
        </authorList>
    </citation>
    <scope>NUCLEOTIDE SEQUENCE [LARGE SCALE GENOMIC DNA]</scope>
    <source>
        <strain evidence="2 3">DSM 108380</strain>
    </source>
</reference>
<sequence>MTRLYTDEFRCSVCFREGSLGWLWRCTQDRELLLEDDLDRGFVEKFDDLNENFELSKAPKKRSPAARMSKLSFLEEISDEELKNYSSAQVHQILKQRSDKERPVADVDVVKGLGLRPCPVTPKQEMQEKTSRQSLLSNRTADSTTSTMPSIGLGILGTERPHTHIPSIATVLTANKGATSVAPPPGFPPQTHRPLPILPYESTTTTSIKAEDNTGANTNKPLPNLPNTKPHLTISTNTYHPSRPELPLRQMPSFSRACTTPLPLSTAEEEELMGRPLTPMEKDEASKGKFGNLPLDVGTGVAVTEEGVGGHWADVVTQF</sequence>
<feature type="region of interest" description="Disordered" evidence="1">
    <location>
        <begin position="210"/>
        <end position="230"/>
    </location>
</feature>
<evidence type="ECO:0000256" key="1">
    <source>
        <dbReference type="SAM" id="MobiDB-lite"/>
    </source>
</evidence>
<dbReference type="Proteomes" id="UP000566819">
    <property type="component" value="Unassembled WGS sequence"/>
</dbReference>